<feature type="region of interest" description="Disordered" evidence="1">
    <location>
        <begin position="227"/>
        <end position="329"/>
    </location>
</feature>
<protein>
    <submittedName>
        <fullName evidence="2">Uncharacterized protein</fullName>
    </submittedName>
</protein>
<gene>
    <name evidence="2" type="ORF">PAPYR_2808</name>
</gene>
<dbReference type="InterPro" id="IPR019341">
    <property type="entry name" value="Alpha/Gamma-adaptin-bd_p34"/>
</dbReference>
<feature type="region of interest" description="Disordered" evidence="1">
    <location>
        <begin position="112"/>
        <end position="159"/>
    </location>
</feature>
<dbReference type="Gene3D" id="3.40.50.11960">
    <property type="match status" value="1"/>
</dbReference>
<sequence>MAANTVLVLGSATADNIVVSSLIAKLVDAPAAAGEIVPWQTETKYYRATIGLRSHSFLDIPDIEEVQALIFVFDVHQPASYEAITAHFSALSERFAPDTLLAVGLHSAARQQAAAPTPAAPAAAAAQPRRSKGGDLSCFADDTPATAATGPQQHVATPEERNRWFLEQQVEYVELDLDAAPSAGDAEPSQPCSILSDGLTGIARVREALHCCSWPAMERKQTGRTGFATRAASGGPGAFVLPPPESLSTPATDYHPPAPAAPAPAPATTTTVPTPAPAPAADNTTPVPAATTTPAPATTTTVPTPAPATSTPTPTDAGEQPGPEKQPAQGTLERAMDELDAQMSRWSAMPAKDLAAEVERLSERHQFAAMTAILIDKLLQVEPGEHDPDEDA</sequence>
<proteinExistence type="predicted"/>
<dbReference type="PANTHER" id="PTHR14659">
    <property type="entry name" value="ALPHA- AND GAMMA-ADAPTIN-BINDING PROTEIN P34"/>
    <property type="match status" value="1"/>
</dbReference>
<dbReference type="PANTHER" id="PTHR14659:SF1">
    <property type="entry name" value="ALPHA- AND GAMMA-ADAPTIN-BINDING PROTEIN P34"/>
    <property type="match status" value="1"/>
</dbReference>
<organism evidence="2 3">
    <name type="scientific">Paratrimastix pyriformis</name>
    <dbReference type="NCBI Taxonomy" id="342808"/>
    <lineage>
        <taxon>Eukaryota</taxon>
        <taxon>Metamonada</taxon>
        <taxon>Preaxostyla</taxon>
        <taxon>Paratrimastigidae</taxon>
        <taxon>Paratrimastix</taxon>
    </lineage>
</organism>
<evidence type="ECO:0000256" key="1">
    <source>
        <dbReference type="SAM" id="MobiDB-lite"/>
    </source>
</evidence>
<feature type="compositionally biased region" description="Low complexity" evidence="1">
    <location>
        <begin position="112"/>
        <end position="128"/>
    </location>
</feature>
<name>A0ABQ8UP52_9EUKA</name>
<evidence type="ECO:0000313" key="2">
    <source>
        <dbReference type="EMBL" id="KAJ4460959.1"/>
    </source>
</evidence>
<comment type="caution">
    <text evidence="2">The sequence shown here is derived from an EMBL/GenBank/DDBJ whole genome shotgun (WGS) entry which is preliminary data.</text>
</comment>
<feature type="compositionally biased region" description="Pro residues" evidence="1">
    <location>
        <begin position="256"/>
        <end position="265"/>
    </location>
</feature>
<keyword evidence="3" id="KW-1185">Reference proteome</keyword>
<dbReference type="Proteomes" id="UP001141327">
    <property type="component" value="Unassembled WGS sequence"/>
</dbReference>
<dbReference type="EMBL" id="JAPMOS010000010">
    <property type="protein sequence ID" value="KAJ4460959.1"/>
    <property type="molecule type" value="Genomic_DNA"/>
</dbReference>
<accession>A0ABQ8UP52</accession>
<evidence type="ECO:0000313" key="3">
    <source>
        <dbReference type="Proteomes" id="UP001141327"/>
    </source>
</evidence>
<reference evidence="2" key="1">
    <citation type="journal article" date="2022" name="bioRxiv">
        <title>Genomics of Preaxostyla Flagellates Illuminates Evolutionary Transitions and the Path Towards Mitochondrial Loss.</title>
        <authorList>
            <person name="Novak L.V.F."/>
            <person name="Treitli S.C."/>
            <person name="Pyrih J."/>
            <person name="Halakuc P."/>
            <person name="Pipaliya S.V."/>
            <person name="Vacek V."/>
            <person name="Brzon O."/>
            <person name="Soukal P."/>
            <person name="Eme L."/>
            <person name="Dacks J.B."/>
            <person name="Karnkowska A."/>
            <person name="Elias M."/>
            <person name="Hampl V."/>
        </authorList>
    </citation>
    <scope>NUCLEOTIDE SEQUENCE</scope>
    <source>
        <strain evidence="2">RCP-MX</strain>
    </source>
</reference>
<feature type="compositionally biased region" description="Low complexity" evidence="1">
    <location>
        <begin position="266"/>
        <end position="317"/>
    </location>
</feature>
<feature type="compositionally biased region" description="Low complexity" evidence="1">
    <location>
        <begin position="140"/>
        <end position="149"/>
    </location>
</feature>